<protein>
    <recommendedName>
        <fullName evidence="4">DUF502 domain-containing protein</fullName>
    </recommendedName>
</protein>
<dbReference type="Proteomes" id="UP000229641">
    <property type="component" value="Unassembled WGS sequence"/>
</dbReference>
<dbReference type="AlphaFoldDB" id="A0A2H0LUY5"/>
<comment type="caution">
    <text evidence="2">The sequence shown here is derived from an EMBL/GenBank/DDBJ whole genome shotgun (WGS) entry which is preliminary data.</text>
</comment>
<evidence type="ECO:0000313" key="2">
    <source>
        <dbReference type="EMBL" id="PIQ88239.1"/>
    </source>
</evidence>
<feature type="transmembrane region" description="Helical" evidence="1">
    <location>
        <begin position="7"/>
        <end position="30"/>
    </location>
</feature>
<keyword evidence="1" id="KW-0812">Transmembrane</keyword>
<feature type="transmembrane region" description="Helical" evidence="1">
    <location>
        <begin position="50"/>
        <end position="72"/>
    </location>
</feature>
<evidence type="ECO:0000313" key="3">
    <source>
        <dbReference type="Proteomes" id="UP000229641"/>
    </source>
</evidence>
<reference evidence="2 3" key="1">
    <citation type="submission" date="2017-09" db="EMBL/GenBank/DDBJ databases">
        <title>Depth-based differentiation of microbial function through sediment-hosted aquifers and enrichment of novel symbionts in the deep terrestrial subsurface.</title>
        <authorList>
            <person name="Probst A.J."/>
            <person name="Ladd B."/>
            <person name="Jarett J.K."/>
            <person name="Geller-Mcgrath D.E."/>
            <person name="Sieber C.M."/>
            <person name="Emerson J.B."/>
            <person name="Anantharaman K."/>
            <person name="Thomas B.C."/>
            <person name="Malmstrom R."/>
            <person name="Stieglmeier M."/>
            <person name="Klingl A."/>
            <person name="Woyke T."/>
            <person name="Ryan C.M."/>
            <person name="Banfield J.F."/>
        </authorList>
    </citation>
    <scope>NUCLEOTIDE SEQUENCE [LARGE SCALE GENOMIC DNA]</scope>
    <source>
        <strain evidence="2">CG11_big_fil_rev_8_21_14_0_20_42_13</strain>
    </source>
</reference>
<accession>A0A2H0LUY5</accession>
<proteinExistence type="predicted"/>
<organism evidence="2 3">
    <name type="scientific">Candidatus Ghiorseimicrobium undicola</name>
    <dbReference type="NCBI Taxonomy" id="1974746"/>
    <lineage>
        <taxon>Bacteria</taxon>
        <taxon>Pseudomonadati</taxon>
        <taxon>Candidatus Omnitrophota</taxon>
        <taxon>Candidatus Ghiorseimicrobium</taxon>
    </lineage>
</organism>
<name>A0A2H0LUY5_9BACT</name>
<sequence>MHKLRNYFLSGIALLLPIIITVNILVWFFTFLDGMLGKYINHYLLNNFGYAIPGLGLLLFVFIVFIIGFFAANFLGKKLLYVLEACFIRLPFVAKIYPHIKQFINFLFGKEKPSFKKVVLVEYPRKGVYSLGFIVNEGLSAVEERIKQQVVTVLVPNIPNPFSGVFLFFIKEDLMYLDMTIEDAIKLVISGGVLQP</sequence>
<dbReference type="PANTHER" id="PTHR31876">
    <property type="entry name" value="COV-LIKE PROTEIN 1"/>
    <property type="match status" value="1"/>
</dbReference>
<evidence type="ECO:0008006" key="4">
    <source>
        <dbReference type="Google" id="ProtNLM"/>
    </source>
</evidence>
<dbReference type="Pfam" id="PF04367">
    <property type="entry name" value="DUF502"/>
    <property type="match status" value="1"/>
</dbReference>
<dbReference type="InterPro" id="IPR007462">
    <property type="entry name" value="COV1-like"/>
</dbReference>
<dbReference type="PANTHER" id="PTHR31876:SF26">
    <property type="entry name" value="PROTEIN LIKE COV 2"/>
    <property type="match status" value="1"/>
</dbReference>
<dbReference type="EMBL" id="PCWA01000113">
    <property type="protein sequence ID" value="PIQ88239.1"/>
    <property type="molecule type" value="Genomic_DNA"/>
</dbReference>
<keyword evidence="1" id="KW-0472">Membrane</keyword>
<gene>
    <name evidence="2" type="ORF">COV72_09345</name>
</gene>
<keyword evidence="1" id="KW-1133">Transmembrane helix</keyword>
<evidence type="ECO:0000256" key="1">
    <source>
        <dbReference type="SAM" id="Phobius"/>
    </source>
</evidence>